<dbReference type="Pfam" id="PF00069">
    <property type="entry name" value="Pkinase"/>
    <property type="match status" value="1"/>
</dbReference>
<feature type="domain" description="Bulb-type lectin" evidence="23">
    <location>
        <begin position="28"/>
        <end position="156"/>
    </location>
</feature>
<dbReference type="CDD" id="cd00028">
    <property type="entry name" value="B_lectin"/>
    <property type="match status" value="1"/>
</dbReference>
<evidence type="ECO:0000256" key="5">
    <source>
        <dbReference type="ARBA" id="ARBA00022679"/>
    </source>
</evidence>
<evidence type="ECO:0000256" key="13">
    <source>
        <dbReference type="ARBA" id="ARBA00023136"/>
    </source>
</evidence>
<comment type="catalytic activity">
    <reaction evidence="17 19">
        <text>L-threonyl-[protein] + ATP = O-phospho-L-threonyl-[protein] + ADP + H(+)</text>
        <dbReference type="Rhea" id="RHEA:46608"/>
        <dbReference type="Rhea" id="RHEA-COMP:11060"/>
        <dbReference type="Rhea" id="RHEA-COMP:11605"/>
        <dbReference type="ChEBI" id="CHEBI:15378"/>
        <dbReference type="ChEBI" id="CHEBI:30013"/>
        <dbReference type="ChEBI" id="CHEBI:30616"/>
        <dbReference type="ChEBI" id="CHEBI:61977"/>
        <dbReference type="ChEBI" id="CHEBI:456216"/>
        <dbReference type="EC" id="2.7.11.1"/>
    </reaction>
</comment>
<protein>
    <recommendedName>
        <fullName evidence="19">Receptor-like serine/threonine-protein kinase</fullName>
        <ecNumber evidence="19">2.7.11.1</ecNumber>
    </recommendedName>
</protein>
<reference evidence="25 26" key="1">
    <citation type="submission" date="2017-09" db="EMBL/GenBank/DDBJ databases">
        <title>WGS assembly of Aquilegia coerulea Goldsmith.</title>
        <authorList>
            <person name="Hodges S."/>
            <person name="Kramer E."/>
            <person name="Nordborg M."/>
            <person name="Tomkins J."/>
            <person name="Borevitz J."/>
            <person name="Derieg N."/>
            <person name="Yan J."/>
            <person name="Mihaltcheva S."/>
            <person name="Hayes R.D."/>
            <person name="Rokhsar D."/>
        </authorList>
    </citation>
    <scope>NUCLEOTIDE SEQUENCE [LARGE SCALE GENOMIC DNA]</scope>
    <source>
        <strain evidence="26">cv. Goldsmith</strain>
    </source>
</reference>
<evidence type="ECO:0000256" key="11">
    <source>
        <dbReference type="ARBA" id="ARBA00022840"/>
    </source>
</evidence>
<keyword evidence="6 21" id="KW-0812">Transmembrane</keyword>
<keyword evidence="15" id="KW-0675">Receptor</keyword>
<dbReference type="EC" id="2.7.11.1" evidence="19"/>
<organism evidence="25 26">
    <name type="scientific">Aquilegia coerulea</name>
    <name type="common">Rocky mountain columbine</name>
    <dbReference type="NCBI Taxonomy" id="218851"/>
    <lineage>
        <taxon>Eukaryota</taxon>
        <taxon>Viridiplantae</taxon>
        <taxon>Streptophyta</taxon>
        <taxon>Embryophyta</taxon>
        <taxon>Tracheophyta</taxon>
        <taxon>Spermatophyta</taxon>
        <taxon>Magnoliopsida</taxon>
        <taxon>Ranunculales</taxon>
        <taxon>Ranunculaceae</taxon>
        <taxon>Thalictroideae</taxon>
        <taxon>Aquilegia</taxon>
    </lineage>
</organism>
<dbReference type="FunFam" id="1.10.510.10:FF:000248">
    <property type="entry name" value="S-receptor-like kinase 5"/>
    <property type="match status" value="1"/>
</dbReference>
<evidence type="ECO:0000259" key="23">
    <source>
        <dbReference type="PROSITE" id="PS50927"/>
    </source>
</evidence>
<evidence type="ECO:0000256" key="15">
    <source>
        <dbReference type="ARBA" id="ARBA00023170"/>
    </source>
</evidence>
<keyword evidence="14" id="KW-1015">Disulfide bond</keyword>
<dbReference type="GO" id="GO:0005524">
    <property type="term" value="F:ATP binding"/>
    <property type="evidence" value="ECO:0007669"/>
    <property type="project" value="UniProtKB-UniRule"/>
</dbReference>
<dbReference type="InterPro" id="IPR001480">
    <property type="entry name" value="Bulb-type_lectin_dom"/>
</dbReference>
<dbReference type="InterPro" id="IPR024171">
    <property type="entry name" value="SRK-like_kinase"/>
</dbReference>
<keyword evidence="9 19" id="KW-0547">Nucleotide-binding</keyword>
<evidence type="ECO:0000256" key="20">
    <source>
        <dbReference type="PROSITE-ProRule" id="PRU10141"/>
    </source>
</evidence>
<name>A0A2G5CKR8_AQUCA</name>
<evidence type="ECO:0000256" key="17">
    <source>
        <dbReference type="ARBA" id="ARBA00047899"/>
    </source>
</evidence>
<evidence type="ECO:0000259" key="24">
    <source>
        <dbReference type="PROSITE" id="PS50948"/>
    </source>
</evidence>
<evidence type="ECO:0000256" key="21">
    <source>
        <dbReference type="SAM" id="Phobius"/>
    </source>
</evidence>
<dbReference type="InterPro" id="IPR000719">
    <property type="entry name" value="Prot_kinase_dom"/>
</dbReference>
<feature type="binding site" evidence="20">
    <location>
        <position position="527"/>
    </location>
    <ligand>
        <name>ATP</name>
        <dbReference type="ChEBI" id="CHEBI:30616"/>
    </ligand>
</feature>
<keyword evidence="7" id="KW-0732">Signal</keyword>
<dbReference type="GO" id="GO:0048544">
    <property type="term" value="P:recognition of pollen"/>
    <property type="evidence" value="ECO:0007669"/>
    <property type="project" value="InterPro"/>
</dbReference>
<dbReference type="SUPFAM" id="SSF51110">
    <property type="entry name" value="alpha-D-mannose-specific plant lectins"/>
    <property type="match status" value="1"/>
</dbReference>
<dbReference type="GO" id="GO:0030246">
    <property type="term" value="F:carbohydrate binding"/>
    <property type="evidence" value="ECO:0007669"/>
    <property type="project" value="UniProtKB-KW"/>
</dbReference>
<dbReference type="Gene3D" id="3.30.200.20">
    <property type="entry name" value="Phosphorylase Kinase, domain 1"/>
    <property type="match status" value="1"/>
</dbReference>
<dbReference type="InterPro" id="IPR000858">
    <property type="entry name" value="S_locus_glycoprot_dom"/>
</dbReference>
<keyword evidence="3" id="KW-0245">EGF-like domain</keyword>
<keyword evidence="4" id="KW-0597">Phosphoprotein</keyword>
<dbReference type="Pfam" id="PF00954">
    <property type="entry name" value="S_locus_glycop"/>
    <property type="match status" value="1"/>
</dbReference>
<keyword evidence="5 19" id="KW-0808">Transferase</keyword>
<dbReference type="PROSITE" id="PS00108">
    <property type="entry name" value="PROTEIN_KINASE_ST"/>
    <property type="match status" value="1"/>
</dbReference>
<keyword evidence="8" id="KW-0430">Lectin</keyword>
<sequence>MTTTTCILNLSKSKLAECCMCNQKCFAKAVHGSPYTAIILNTARKPSIGFGFVSSSESSFFYLVIFATEEKVTRLNVTTTRINLTVLWSANRDNAVKENATVEFDSHGDLILKEADGTFIWSTNTSGKSIVGMRIVETGNLLLHDANNKTVWSSFDHPMADTWLPGQILVHGQRITARVSPNNLTSGVFYLSVQHNGFYACIKADPPQVYNTIFHDGYRSLGASSTSGSQFNLNYGMTGSLSSVNYSTGKDKEFQYMRLDSDGHLRVYQWYDASETLFTDVLTGKLGDCGYPTVCGEYGICSNGQCSCPISADGDPRYFRQINQIRPNLGCREETQLSCNSSALHYLELEYVSYFNNANVMVNTDVENCKQACMKNCSCKAVEFRYYGNASNGNCSLPSHIFSLMANKEDILGYKSTTFLKVQNPFPALDPKPSTRLIVGSLFGTLFVVFLIGLCVVVFRKIKHIEAEENDPYDEENVLLEQTSEMPKRFSYEDLKSATRNFQKRIGGGGFGSVYDGILDNVTIAVKRLDDLGHGQGRKEFLAEVQTIGSIHHVNLVKLVGFCTENSHKLLAYEYMCNGSLDKWIFHRDQESTLDWRTRRKVILDVAKGLSYLHEDCRKKIIHLDIKPQNILLDSEFNAKVSDFGLARFIDRDECQVLTMMTGTRGYLAPEWLLNRRISEKVDVYSFGVVVLETMCGRRNLDYSLSEEDEYLLHLVKRKAEDDTLYDIVDKQSEDMQHHREEAVKMIRTAIWCLQGDCTRRPSMSMVVKVLEGVMDMENISDYSFLRLTPMVLSMEVDASASASLLASILSEPR</sequence>
<keyword evidence="12 21" id="KW-1133">Transmembrane helix</keyword>
<dbReference type="CDD" id="cd14066">
    <property type="entry name" value="STKc_IRAK"/>
    <property type="match status" value="1"/>
</dbReference>
<dbReference type="PIRSF" id="PIRSF000641">
    <property type="entry name" value="SRK"/>
    <property type="match status" value="1"/>
</dbReference>
<keyword evidence="26" id="KW-1185">Reference proteome</keyword>
<keyword evidence="13 21" id="KW-0472">Membrane</keyword>
<dbReference type="PROSITE" id="PS50011">
    <property type="entry name" value="PROTEIN_KINASE_DOM"/>
    <property type="match status" value="1"/>
</dbReference>
<evidence type="ECO:0000256" key="12">
    <source>
        <dbReference type="ARBA" id="ARBA00022989"/>
    </source>
</evidence>
<keyword evidence="2 19" id="KW-0723">Serine/threonine-protein kinase</keyword>
<evidence type="ECO:0000256" key="14">
    <source>
        <dbReference type="ARBA" id="ARBA00023157"/>
    </source>
</evidence>
<evidence type="ECO:0000256" key="10">
    <source>
        <dbReference type="ARBA" id="ARBA00022777"/>
    </source>
</evidence>
<evidence type="ECO:0000259" key="22">
    <source>
        <dbReference type="PROSITE" id="PS50011"/>
    </source>
</evidence>
<dbReference type="CDD" id="cd01098">
    <property type="entry name" value="PAN_AP_plant"/>
    <property type="match status" value="1"/>
</dbReference>
<dbReference type="FunFam" id="3.30.200.20:FF:000178">
    <property type="entry name" value="serine/threonine-protein kinase PBS1-like"/>
    <property type="match status" value="1"/>
</dbReference>
<dbReference type="InterPro" id="IPR036426">
    <property type="entry name" value="Bulb-type_lectin_dom_sf"/>
</dbReference>
<evidence type="ECO:0000256" key="8">
    <source>
        <dbReference type="ARBA" id="ARBA00022734"/>
    </source>
</evidence>
<dbReference type="GO" id="GO:0016020">
    <property type="term" value="C:membrane"/>
    <property type="evidence" value="ECO:0007669"/>
    <property type="project" value="UniProtKB-SubCell"/>
</dbReference>
<dbReference type="AlphaFoldDB" id="A0A2G5CKR8"/>
<dbReference type="PANTHER" id="PTHR47976:SF30">
    <property type="entry name" value="RECEPTOR-LIKE SERINE_THREONINE-PROTEIN KINASE"/>
    <property type="match status" value="1"/>
</dbReference>
<dbReference type="PANTHER" id="PTHR47976">
    <property type="entry name" value="G-TYPE LECTIN S-RECEPTOR-LIKE SERINE/THREONINE-PROTEIN KINASE SD2-5"/>
    <property type="match status" value="1"/>
</dbReference>
<comment type="subcellular location">
    <subcellularLocation>
        <location evidence="1">Membrane</location>
        <topology evidence="1">Single-pass type I membrane protein</topology>
    </subcellularLocation>
</comment>
<evidence type="ECO:0000256" key="2">
    <source>
        <dbReference type="ARBA" id="ARBA00022527"/>
    </source>
</evidence>
<evidence type="ECO:0000256" key="3">
    <source>
        <dbReference type="ARBA" id="ARBA00022536"/>
    </source>
</evidence>
<gene>
    <name evidence="25" type="ORF">AQUCO_04700015v1</name>
</gene>
<dbReference type="Pfam" id="PF01453">
    <property type="entry name" value="B_lectin"/>
    <property type="match status" value="1"/>
</dbReference>
<dbReference type="SUPFAM" id="SSF56112">
    <property type="entry name" value="Protein kinase-like (PK-like)"/>
    <property type="match status" value="1"/>
</dbReference>
<dbReference type="InParanoid" id="A0A2G5CKR8"/>
<dbReference type="InterPro" id="IPR008271">
    <property type="entry name" value="Ser/Thr_kinase_AS"/>
</dbReference>
<accession>A0A2G5CKR8</accession>
<dbReference type="Proteomes" id="UP000230069">
    <property type="component" value="Unassembled WGS sequence"/>
</dbReference>
<dbReference type="GO" id="GO:0004674">
    <property type="term" value="F:protein serine/threonine kinase activity"/>
    <property type="evidence" value="ECO:0007669"/>
    <property type="project" value="UniProtKB-KW"/>
</dbReference>
<dbReference type="InterPro" id="IPR051343">
    <property type="entry name" value="G-type_lectin_kinases/EP1-like"/>
</dbReference>
<dbReference type="Gene3D" id="2.90.10.10">
    <property type="entry name" value="Bulb-type lectin domain"/>
    <property type="match status" value="1"/>
</dbReference>
<evidence type="ECO:0000256" key="7">
    <source>
        <dbReference type="ARBA" id="ARBA00022729"/>
    </source>
</evidence>
<dbReference type="STRING" id="218851.A0A2G5CKR8"/>
<evidence type="ECO:0000256" key="4">
    <source>
        <dbReference type="ARBA" id="ARBA00022553"/>
    </source>
</evidence>
<dbReference type="InterPro" id="IPR003609">
    <property type="entry name" value="Pan_app"/>
</dbReference>
<evidence type="ECO:0000313" key="26">
    <source>
        <dbReference type="Proteomes" id="UP000230069"/>
    </source>
</evidence>
<dbReference type="PROSITE" id="PS50948">
    <property type="entry name" value="PAN"/>
    <property type="match status" value="1"/>
</dbReference>
<proteinExistence type="inferred from homology"/>
<dbReference type="PROSITE" id="PS50927">
    <property type="entry name" value="BULB_LECTIN"/>
    <property type="match status" value="1"/>
</dbReference>
<evidence type="ECO:0000256" key="16">
    <source>
        <dbReference type="ARBA" id="ARBA00023180"/>
    </source>
</evidence>
<comment type="similarity">
    <text evidence="19">Belongs to the protein kinase superfamily. Ser/Thr protein kinase family.</text>
</comment>
<evidence type="ECO:0000256" key="19">
    <source>
        <dbReference type="PIRNR" id="PIRNR000641"/>
    </source>
</evidence>
<evidence type="ECO:0000256" key="6">
    <source>
        <dbReference type="ARBA" id="ARBA00022692"/>
    </source>
</evidence>
<feature type="transmembrane region" description="Helical" evidence="21">
    <location>
        <begin position="437"/>
        <end position="459"/>
    </location>
</feature>
<dbReference type="OrthoDB" id="4062651at2759"/>
<comment type="catalytic activity">
    <reaction evidence="18 19">
        <text>L-seryl-[protein] + ATP = O-phospho-L-seryl-[protein] + ADP + H(+)</text>
        <dbReference type="Rhea" id="RHEA:17989"/>
        <dbReference type="Rhea" id="RHEA-COMP:9863"/>
        <dbReference type="Rhea" id="RHEA-COMP:11604"/>
        <dbReference type="ChEBI" id="CHEBI:15378"/>
        <dbReference type="ChEBI" id="CHEBI:29999"/>
        <dbReference type="ChEBI" id="CHEBI:30616"/>
        <dbReference type="ChEBI" id="CHEBI:83421"/>
        <dbReference type="ChEBI" id="CHEBI:456216"/>
        <dbReference type="EC" id="2.7.11.1"/>
    </reaction>
</comment>
<dbReference type="InterPro" id="IPR011009">
    <property type="entry name" value="Kinase-like_dom_sf"/>
</dbReference>
<feature type="domain" description="Apple" evidence="24">
    <location>
        <begin position="339"/>
        <end position="418"/>
    </location>
</feature>
<dbReference type="PROSITE" id="PS00107">
    <property type="entry name" value="PROTEIN_KINASE_ATP"/>
    <property type="match status" value="1"/>
</dbReference>
<evidence type="ECO:0000256" key="9">
    <source>
        <dbReference type="ARBA" id="ARBA00022741"/>
    </source>
</evidence>
<evidence type="ECO:0000313" key="25">
    <source>
        <dbReference type="EMBL" id="PIA31873.1"/>
    </source>
</evidence>
<feature type="domain" description="Protein kinase" evidence="22">
    <location>
        <begin position="500"/>
        <end position="786"/>
    </location>
</feature>
<evidence type="ECO:0000256" key="18">
    <source>
        <dbReference type="ARBA" id="ARBA00048679"/>
    </source>
</evidence>
<dbReference type="EMBL" id="KZ305064">
    <property type="protein sequence ID" value="PIA31873.1"/>
    <property type="molecule type" value="Genomic_DNA"/>
</dbReference>
<keyword evidence="10 19" id="KW-0418">Kinase</keyword>
<dbReference type="Gene3D" id="1.10.510.10">
    <property type="entry name" value="Transferase(Phosphotransferase) domain 1"/>
    <property type="match status" value="1"/>
</dbReference>
<evidence type="ECO:0000256" key="1">
    <source>
        <dbReference type="ARBA" id="ARBA00004479"/>
    </source>
</evidence>
<dbReference type="GO" id="GO:0106310">
    <property type="term" value="F:protein serine kinase activity"/>
    <property type="evidence" value="ECO:0007669"/>
    <property type="project" value="RHEA"/>
</dbReference>
<keyword evidence="11 19" id="KW-0067">ATP-binding</keyword>
<dbReference type="InterPro" id="IPR017441">
    <property type="entry name" value="Protein_kinase_ATP_BS"/>
</dbReference>
<keyword evidence="16" id="KW-0325">Glycoprotein</keyword>
<dbReference type="SMART" id="SM00108">
    <property type="entry name" value="B_lectin"/>
    <property type="match status" value="1"/>
</dbReference>
<dbReference type="SMART" id="SM00220">
    <property type="entry name" value="S_TKc"/>
    <property type="match status" value="1"/>
</dbReference>